<gene>
    <name evidence="3" type="ORF">ACETWP_13505</name>
</gene>
<comment type="caution">
    <text evidence="3">The sequence shown here is derived from an EMBL/GenBank/DDBJ whole genome shotgun (WGS) entry which is preliminary data.</text>
</comment>
<dbReference type="InterPro" id="IPR040596">
    <property type="entry name" value="RNase_II_C_S1"/>
</dbReference>
<dbReference type="InterPro" id="IPR001900">
    <property type="entry name" value="RNase_II/R"/>
</dbReference>
<dbReference type="PANTHER" id="PTHR23355:SF42">
    <property type="entry name" value="RIBONUCLEASE II, CHLOROPLASTIC_MITOCHONDRIAL"/>
    <property type="match status" value="1"/>
</dbReference>
<keyword evidence="4" id="KW-1185">Reference proteome</keyword>
<dbReference type="Pfam" id="PF00773">
    <property type="entry name" value="RNB"/>
    <property type="match status" value="1"/>
</dbReference>
<feature type="region of interest" description="Disordered" evidence="1">
    <location>
        <begin position="425"/>
        <end position="446"/>
    </location>
</feature>
<dbReference type="SMART" id="SM00955">
    <property type="entry name" value="RNB"/>
    <property type="match status" value="1"/>
</dbReference>
<evidence type="ECO:0000313" key="3">
    <source>
        <dbReference type="EMBL" id="MFB0835603.1"/>
    </source>
</evidence>
<evidence type="ECO:0000313" key="4">
    <source>
        <dbReference type="Proteomes" id="UP001575652"/>
    </source>
</evidence>
<proteinExistence type="predicted"/>
<dbReference type="SUPFAM" id="SSF50249">
    <property type="entry name" value="Nucleic acid-binding proteins"/>
    <property type="match status" value="1"/>
</dbReference>
<name>A0ABV4URR0_9MICC</name>
<evidence type="ECO:0000256" key="1">
    <source>
        <dbReference type="SAM" id="MobiDB-lite"/>
    </source>
</evidence>
<evidence type="ECO:0000259" key="2">
    <source>
        <dbReference type="SMART" id="SM00955"/>
    </source>
</evidence>
<feature type="domain" description="RNB" evidence="2">
    <location>
        <begin position="53"/>
        <end position="371"/>
    </location>
</feature>
<organism evidence="3 4">
    <name type="scientific">Arthrobacter halodurans</name>
    <dbReference type="NCBI Taxonomy" id="516699"/>
    <lineage>
        <taxon>Bacteria</taxon>
        <taxon>Bacillati</taxon>
        <taxon>Actinomycetota</taxon>
        <taxon>Actinomycetes</taxon>
        <taxon>Micrococcales</taxon>
        <taxon>Micrococcaceae</taxon>
        <taxon>Arthrobacter</taxon>
    </lineage>
</organism>
<dbReference type="RefSeq" id="WP_373972777.1">
    <property type="nucleotide sequence ID" value="NZ_JBHDLJ010000012.1"/>
</dbReference>
<dbReference type="Proteomes" id="UP001575652">
    <property type="component" value="Unassembled WGS sequence"/>
</dbReference>
<reference evidence="3 4" key="1">
    <citation type="submission" date="2024-09" db="EMBL/GenBank/DDBJ databases">
        <authorList>
            <person name="Salinas-Garcia M.A."/>
            <person name="Prieme A."/>
        </authorList>
    </citation>
    <scope>NUCLEOTIDE SEQUENCE [LARGE SCALE GENOMIC DNA]</scope>
    <source>
        <strain evidence="3 4">DSM 21081</strain>
    </source>
</reference>
<protein>
    <submittedName>
        <fullName evidence="3">RNB domain-containing ribonuclease</fullName>
    </submittedName>
</protein>
<dbReference type="InterPro" id="IPR050180">
    <property type="entry name" value="RNR_Ribonuclease"/>
</dbReference>
<accession>A0ABV4URR0</accession>
<dbReference type="PANTHER" id="PTHR23355">
    <property type="entry name" value="RIBONUCLEASE"/>
    <property type="match status" value="1"/>
</dbReference>
<sequence length="491" mass="52951">MAYQQIDLTPRARQTLLAEAIASVEKELELPEAFPPEVLADAERAVAEQPLPPKDLTGVAFVTIDPPGSTDLDQAVQIERDGDGYTVRYAIADVPSFVAEGGPLDAETLRRGQTLYLPDRRIPLHPEIISERAGSLLPGRRRSAYVWTFALDAVGAVVATGLERAVVESREQLDYASAQAAIDAGGAPDTLQLLREVGLRRIALEHERGGASLRLPQQEVEVDDAGDYRLVARAPLPVEDWNAQISLLTGMEAARIMIEGGVGILRTMPAPDGHGERQFRLQASALGHEWRRDVHYGDFLRSLDVSDPRQMALMYAATSLFRGADYTPFDGEPPAETVQAAIAAPYAHTTAPLRRLVDRFVLVVCEHLGRGVPVPEGIRAALPLLPGAMRASNQISGRLERAAVDAVEAALLHGRVGERFEGVVVDGPTPEQAGKARNSGRPPSGTVQITEPSISARVEGHVEVGAAVTVELVRADIVEHTVLFRVVDGRS</sequence>
<dbReference type="InterPro" id="IPR012340">
    <property type="entry name" value="NA-bd_OB-fold"/>
</dbReference>
<dbReference type="Pfam" id="PF18614">
    <property type="entry name" value="RNase_II_C_S1"/>
    <property type="match status" value="1"/>
</dbReference>
<dbReference type="EMBL" id="JBHDLJ010000012">
    <property type="protein sequence ID" value="MFB0835603.1"/>
    <property type="molecule type" value="Genomic_DNA"/>
</dbReference>